<dbReference type="EMBL" id="KZ354726">
    <property type="protein sequence ID" value="PIO60817.1"/>
    <property type="molecule type" value="Genomic_DNA"/>
</dbReference>
<reference evidence="2 3" key="1">
    <citation type="submission" date="2015-09" db="EMBL/GenBank/DDBJ databases">
        <title>Draft genome of the parasitic nematode Teladorsagia circumcincta isolate WARC Sus (inbred).</title>
        <authorList>
            <person name="Mitreva M."/>
        </authorList>
    </citation>
    <scope>NUCLEOTIDE SEQUENCE [LARGE SCALE GENOMIC DNA]</scope>
    <source>
        <strain evidence="2 3">S</strain>
    </source>
</reference>
<keyword evidence="3" id="KW-1185">Reference proteome</keyword>
<sequence length="91" mass="10157">VDQMQKDELDQVLQRLQLENMELKRELERRKTAAASTPDLDRVTSPGRRSEGRSEGRGATLPRLSGHSQQGRSVPSLKSAQSQSDVGYSTY</sequence>
<evidence type="ECO:0000313" key="2">
    <source>
        <dbReference type="EMBL" id="PIO60817.1"/>
    </source>
</evidence>
<accession>A0A2G9TSA4</accession>
<name>A0A2G9TSA4_TELCI</name>
<proteinExistence type="predicted"/>
<gene>
    <name evidence="2" type="ORF">TELCIR_17679</name>
</gene>
<feature type="non-terminal residue" evidence="2">
    <location>
        <position position="1"/>
    </location>
</feature>
<evidence type="ECO:0000256" key="1">
    <source>
        <dbReference type="SAM" id="MobiDB-lite"/>
    </source>
</evidence>
<organism evidence="2 3">
    <name type="scientific">Teladorsagia circumcincta</name>
    <name type="common">Brown stomach worm</name>
    <name type="synonym">Ostertagia circumcincta</name>
    <dbReference type="NCBI Taxonomy" id="45464"/>
    <lineage>
        <taxon>Eukaryota</taxon>
        <taxon>Metazoa</taxon>
        <taxon>Ecdysozoa</taxon>
        <taxon>Nematoda</taxon>
        <taxon>Chromadorea</taxon>
        <taxon>Rhabditida</taxon>
        <taxon>Rhabditina</taxon>
        <taxon>Rhabditomorpha</taxon>
        <taxon>Strongyloidea</taxon>
        <taxon>Trichostrongylidae</taxon>
        <taxon>Teladorsagia</taxon>
    </lineage>
</organism>
<dbReference type="OrthoDB" id="10057795at2759"/>
<feature type="region of interest" description="Disordered" evidence="1">
    <location>
        <begin position="27"/>
        <end position="91"/>
    </location>
</feature>
<dbReference type="Proteomes" id="UP000230423">
    <property type="component" value="Unassembled WGS sequence"/>
</dbReference>
<dbReference type="AlphaFoldDB" id="A0A2G9TSA4"/>
<evidence type="ECO:0000313" key="3">
    <source>
        <dbReference type="Proteomes" id="UP000230423"/>
    </source>
</evidence>
<protein>
    <submittedName>
        <fullName evidence="2">Uncharacterized protein</fullName>
    </submittedName>
</protein>
<dbReference type="SUPFAM" id="SSF160459">
    <property type="entry name" value="BLRF2-like"/>
    <property type="match status" value="1"/>
</dbReference>
<feature type="compositionally biased region" description="Polar residues" evidence="1">
    <location>
        <begin position="66"/>
        <end position="91"/>
    </location>
</feature>